<sequence length="1829" mass="210585">MSHQGGKSAAIFSSVFPNVIRATNRYFLRIIKYMRSILPPASNAQIHKSEIFQKMGYFPYGNDTYVESTQKLVTLGKTNPDDAIEILTTMNPFSKNPTLYNTFLEGLGCAAEESQVIQRFLQLSAMYIFADTIPQILSFVDHKLSENSLLLDAILQLINSNVDYYECREPFRSVFDKHWRIIIKQCSVIIGLLSIHSFDSIYPFFTSFIKNINQNNAQNIKMYRFIRIPPSIMKDHSFLVVDTIKHHRRTPEIMKPLISYLRYVTLQTDDGDTIANILVAKNYAMKFPDYKQHTTEIDAIITSKKPNLSIDNFIEFITKLFSEVQPPNMTKKQLGNDYLKPKIQLRCFLYLLRGSKFDETFFWRKGEINGRIDPSLEREYMWNPTAPVSRIFSVFKPFFEKIDNPSDYLVKAIFENFAMRNVEQTISTISLFLLNSSESKTLVLLQTLSYIALKHSQTFNETTKSTLFTMLQKYTISEISSFVISPPVLLENQLSSDLDPNYVPEPSQFIAKLVTQADEADFYIKKQLSAFEFKRCVLSYQQNIVRSRRIYDKITIWLISLLSKYIQSINSLNFIQILIQLSFSSKYNIALFSLYTLEYLYLKFNDLQVMIIDAILKELLNIDNDHRNATFMALLEHLLKRKFPSSPSCHFNEKLETIIFLHLASPFVEIRILCLSLAKLLDCPLFSVQTYRIQSRFPEIKLPILKFEEICESSCLLLYSIFYSEVLINIKNPTIINTLKSIDVSSHIRFPPKIIQLTDDKVFSFQRKILLSVMHYCLYTLTKSQYENIQKDLALLSPYNFLTCYSITKPFLISTNEESDALKKVIQYLLQNQTPEIVWPFEFLLVFANTASFHHLSLLLTIIVKQMKSFENKNLIFLTNLLTLLKNISQLPDVQLLFAAFPNSFNCMKEFFVCFESYIKKTSVTSLNDEIKPLILIYAKIIKNVSNAITAPFDAGLTGSIHAYRPYEFTYSLNWTIEERFYTFMFFQKVANDNFLYEEIHAAVVALLHSGPVFRKHADFRGNYIFVDECLSPILQYHSFLFPLFSKECFSLNSSYFRAICEQFVGNRDDKLEILTKREIKANSDAFSKRAILLLLAFLFSKLEKNFHDICLKLMRRIASLTSALVMPNDNSKIIKINQASNVLNAVFESFPFVASDVFIEGMNQIKIGVSSPVASQILDVLCQAALQIDLNSKAISFVSHLVELYHSISRSFDSQYCKIFLNFCINSEPNRRYLQLALFPLKRIEATKLILSSLIRHFPDSFVPRVIQTTKLGSWFYYRVLMSEYQSSYSVDCCVYLMKQLCETHFSALVSHLTHIIHFCLLFYTSVHGVPQLLNMLGKQMKVDICTIDQKDVDFSTAVPALTSYFTREKVEEWEHIALIWYVSCGDLQVAMKSGEIFALLPAHKWDMITPICRSIHTVFSCPSLKKHSVVFKYPVCGLNMICSILQTAKVPTKVSEKLFTFLCAFIGTPDTKIICTLFKIFSVFVENSEMVETMNLLELYLKIVRYLNPSNDLLTRSASLFLVSVIINVPDAKIRAVTFCLLLPIIYSSLSGSNLDVKTTDEILKMLTSAQLGGTLPTIIADFVQIRESPALFLGKIINDLYVNHLSDIECIGSYYASMCSFEDASAVFEIVLNLFNVSDKDWFIENFIGVVKAACKHREHGLKLLAAITEKYRGAMFTWEGALKQNDKENCTDLDFSFDNLVQQLTEVSQTIPKKKVPNGEVSLSLYETMIPMIPLVRDSLKYYQESLNEVKQMTPQPLTTDTEDYIKLKQIKTIPYEPDVAEQSLDIFEKHIVPVSEGIDEKPTEKIPVEFFIPDNLDEFYERLI</sequence>
<evidence type="ECO:0000313" key="1">
    <source>
        <dbReference type="EMBL" id="OHT12995.1"/>
    </source>
</evidence>
<proteinExistence type="predicted"/>
<comment type="caution">
    <text evidence="1">The sequence shown here is derived from an EMBL/GenBank/DDBJ whole genome shotgun (WGS) entry which is preliminary data.</text>
</comment>
<accession>A0A1J4KP35</accession>
<dbReference type="VEuPathDB" id="TrichDB:TRFO_16957"/>
<dbReference type="GeneID" id="94834002"/>
<dbReference type="Proteomes" id="UP000179807">
    <property type="component" value="Unassembled WGS sequence"/>
</dbReference>
<name>A0A1J4KP35_9EUKA</name>
<keyword evidence="2" id="KW-1185">Reference proteome</keyword>
<reference evidence="1" key="1">
    <citation type="submission" date="2016-10" db="EMBL/GenBank/DDBJ databases">
        <authorList>
            <person name="Benchimol M."/>
            <person name="Almeida L.G."/>
            <person name="Vasconcelos A.T."/>
            <person name="Perreira-Neves A."/>
            <person name="Rosa I.A."/>
            <person name="Tasca T."/>
            <person name="Bogo M.R."/>
            <person name="de Souza W."/>
        </authorList>
    </citation>
    <scope>NUCLEOTIDE SEQUENCE [LARGE SCALE GENOMIC DNA]</scope>
    <source>
        <strain evidence="1">K</strain>
    </source>
</reference>
<organism evidence="1 2">
    <name type="scientific">Tritrichomonas foetus</name>
    <dbReference type="NCBI Taxonomy" id="1144522"/>
    <lineage>
        <taxon>Eukaryota</taxon>
        <taxon>Metamonada</taxon>
        <taxon>Parabasalia</taxon>
        <taxon>Tritrichomonadida</taxon>
        <taxon>Tritrichomonadidae</taxon>
        <taxon>Tritrichomonas</taxon>
    </lineage>
</organism>
<dbReference type="EMBL" id="MLAK01000550">
    <property type="protein sequence ID" value="OHT12995.1"/>
    <property type="molecule type" value="Genomic_DNA"/>
</dbReference>
<evidence type="ECO:0000313" key="2">
    <source>
        <dbReference type="Proteomes" id="UP000179807"/>
    </source>
</evidence>
<gene>
    <name evidence="1" type="ORF">TRFO_16957</name>
</gene>
<dbReference type="RefSeq" id="XP_068366131.1">
    <property type="nucleotide sequence ID" value="XM_068499298.1"/>
</dbReference>
<protein>
    <submittedName>
        <fullName evidence="1">Uncharacterized protein</fullName>
    </submittedName>
</protein>
<dbReference type="OrthoDB" id="10690739at2759"/>